<keyword evidence="6" id="KW-1185">Reference proteome</keyword>
<dbReference type="InterPro" id="IPR050275">
    <property type="entry name" value="PGM_Phosphatase"/>
</dbReference>
<dbReference type="OrthoDB" id="304253at2157"/>
<dbReference type="GO" id="GO:0016791">
    <property type="term" value="F:phosphatase activity"/>
    <property type="evidence" value="ECO:0007669"/>
    <property type="project" value="TreeGrafter"/>
</dbReference>
<keyword evidence="2" id="KW-0413">Isomerase</keyword>
<sequence length="208" mass="23686">MGKILLLRHGETEWNRVDRIQGWRDISLNDRGRSQSRAASQFLAEQYPDLNRIVASDLSRAAETAETVVSAPTFDDLNVEYDTRWRERDFGIYEGDRGDTFFQENPEFAVIDGLEGAKQNVPEDGESYIQFRDRILDGWSELRTTDETVLLVTHSGAIRTIIAAVEDITIDRALLDYKIANGSITEVVVEDEVWLDIVNRIEHLSPSL</sequence>
<dbReference type="CDD" id="cd07067">
    <property type="entry name" value="HP_PGM_like"/>
    <property type="match status" value="1"/>
</dbReference>
<evidence type="ECO:0000256" key="4">
    <source>
        <dbReference type="PIRSR" id="PIRSR613078-2"/>
    </source>
</evidence>
<feature type="binding site" evidence="4">
    <location>
        <position position="60"/>
    </location>
    <ligand>
        <name>substrate</name>
    </ligand>
</feature>
<feature type="active site" description="Proton donor/acceptor" evidence="3">
    <location>
        <position position="87"/>
    </location>
</feature>
<evidence type="ECO:0000313" key="6">
    <source>
        <dbReference type="Proteomes" id="UP000011546"/>
    </source>
</evidence>
<dbReference type="Gene3D" id="3.40.50.1240">
    <property type="entry name" value="Phosphoglycerate mutase-like"/>
    <property type="match status" value="1"/>
</dbReference>
<dbReference type="InterPro" id="IPR013078">
    <property type="entry name" value="His_Pase_superF_clade-1"/>
</dbReference>
<dbReference type="RefSeq" id="WP_008846966.1">
    <property type="nucleotide sequence ID" value="NZ_AOJH01000006.1"/>
</dbReference>
<dbReference type="SMART" id="SM00855">
    <property type="entry name" value="PGAM"/>
    <property type="match status" value="1"/>
</dbReference>
<dbReference type="EMBL" id="AOJH01000006">
    <property type="protein sequence ID" value="EMA70054.1"/>
    <property type="molecule type" value="Genomic_DNA"/>
</dbReference>
<dbReference type="PANTHER" id="PTHR48100:SF1">
    <property type="entry name" value="HISTIDINE PHOSPHATASE FAMILY PROTEIN-RELATED"/>
    <property type="match status" value="1"/>
</dbReference>
<dbReference type="InterPro" id="IPR029033">
    <property type="entry name" value="His_PPase_superfam"/>
</dbReference>
<organism evidence="5 6">
    <name type="scientific">Halorubrum kocurii JCM 14978</name>
    <dbReference type="NCBI Taxonomy" id="1230456"/>
    <lineage>
        <taxon>Archaea</taxon>
        <taxon>Methanobacteriati</taxon>
        <taxon>Methanobacteriota</taxon>
        <taxon>Stenosarchaea group</taxon>
        <taxon>Halobacteria</taxon>
        <taxon>Halobacteriales</taxon>
        <taxon>Haloferacaceae</taxon>
        <taxon>Halorubrum</taxon>
    </lineage>
</organism>
<dbReference type="GO" id="GO:0005737">
    <property type="term" value="C:cytoplasm"/>
    <property type="evidence" value="ECO:0007669"/>
    <property type="project" value="TreeGrafter"/>
</dbReference>
<feature type="active site" description="Tele-phosphohistidine intermediate" evidence="3">
    <location>
        <position position="9"/>
    </location>
</feature>
<dbReference type="Proteomes" id="UP000011546">
    <property type="component" value="Unassembled WGS sequence"/>
</dbReference>
<dbReference type="PATRIC" id="fig|1230456.3.peg.170"/>
<accession>M0PKC1</accession>
<dbReference type="PROSITE" id="PS00175">
    <property type="entry name" value="PG_MUTASE"/>
    <property type="match status" value="1"/>
</dbReference>
<dbReference type="SUPFAM" id="SSF53254">
    <property type="entry name" value="Phosphoglycerate mutase-like"/>
    <property type="match status" value="1"/>
</dbReference>
<evidence type="ECO:0000256" key="1">
    <source>
        <dbReference type="ARBA" id="ARBA00023152"/>
    </source>
</evidence>
<dbReference type="Pfam" id="PF00300">
    <property type="entry name" value="His_Phos_1"/>
    <property type="match status" value="1"/>
</dbReference>
<keyword evidence="1" id="KW-0324">Glycolysis</keyword>
<comment type="caution">
    <text evidence="5">The sequence shown here is derived from an EMBL/GenBank/DDBJ whole genome shotgun (WGS) entry which is preliminary data.</text>
</comment>
<evidence type="ECO:0000256" key="3">
    <source>
        <dbReference type="PIRSR" id="PIRSR613078-1"/>
    </source>
</evidence>
<feature type="binding site" evidence="4">
    <location>
        <begin position="8"/>
        <end position="15"/>
    </location>
    <ligand>
        <name>substrate</name>
    </ligand>
</feature>
<dbReference type="AlphaFoldDB" id="M0PKC1"/>
<protein>
    <submittedName>
        <fullName evidence="5">Phosphoglycerate mutase</fullName>
    </submittedName>
</protein>
<dbReference type="InterPro" id="IPR001345">
    <property type="entry name" value="PG/BPGM_mutase_AS"/>
</dbReference>
<dbReference type="STRING" id="1230456.C468_00925"/>
<reference evidence="5 6" key="1">
    <citation type="journal article" date="2014" name="PLoS Genet.">
        <title>Phylogenetically driven sequencing of extremely halophilic archaea reveals strategies for static and dynamic osmo-response.</title>
        <authorList>
            <person name="Becker E.A."/>
            <person name="Seitzer P.M."/>
            <person name="Tritt A."/>
            <person name="Larsen D."/>
            <person name="Krusor M."/>
            <person name="Yao A.I."/>
            <person name="Wu D."/>
            <person name="Madern D."/>
            <person name="Eisen J.A."/>
            <person name="Darling A.E."/>
            <person name="Facciotti M.T."/>
        </authorList>
    </citation>
    <scope>NUCLEOTIDE SEQUENCE [LARGE SCALE GENOMIC DNA]</scope>
    <source>
        <strain evidence="5 6">JCM 14978</strain>
    </source>
</reference>
<name>M0PKC1_9EURY</name>
<dbReference type="PANTHER" id="PTHR48100">
    <property type="entry name" value="BROAD-SPECIFICITY PHOSPHATASE YOR283W-RELATED"/>
    <property type="match status" value="1"/>
</dbReference>
<evidence type="ECO:0000256" key="2">
    <source>
        <dbReference type="ARBA" id="ARBA00023235"/>
    </source>
</evidence>
<gene>
    <name evidence="5" type="ORF">C468_00925</name>
</gene>
<proteinExistence type="predicted"/>
<evidence type="ECO:0000313" key="5">
    <source>
        <dbReference type="EMBL" id="EMA70054.1"/>
    </source>
</evidence>